<dbReference type="Gene3D" id="3.30.1540.10">
    <property type="entry name" value="formyl-coa transferase, domain 3"/>
    <property type="match status" value="1"/>
</dbReference>
<organism evidence="2 3">
    <name type="scientific">Coraliomargarita akajimensis (strain DSM 45221 / IAM 15411 / JCM 23193 / KCTC 12865 / 04OKA010-24)</name>
    <dbReference type="NCBI Taxonomy" id="583355"/>
    <lineage>
        <taxon>Bacteria</taxon>
        <taxon>Pseudomonadati</taxon>
        <taxon>Verrucomicrobiota</taxon>
        <taxon>Opitutia</taxon>
        <taxon>Puniceicoccales</taxon>
        <taxon>Coraliomargaritaceae</taxon>
        <taxon>Coraliomargarita</taxon>
    </lineage>
</organism>
<keyword evidence="3" id="KW-1185">Reference proteome</keyword>
<gene>
    <name evidence="2" type="ordered locus">Caka_0218</name>
</gene>
<name>D5ELS0_CORAD</name>
<sequence>MSLPLEGLTVLEFSQYLAGPYAGLRLADLGARVIKVERPGAGDACRKLVTKNLIVDGDSLVFHTINRNKESFAANLKDPADVEKVKQLIATADVMTHNFRPGVMEKIGLDYDQVKALNPAIIYATVTGYGKVGPWKDKPGQDLLAQSMSGLTWLTGNAGGPPVPLGMATADMLCGTHLAQGILAALVRRGKTGEGTTVEVSLLESMIDFQFEVLTTHLNDGGQLPQRAEVSNAHAYLGAPYGIYATADGHIAIAMGCLENLGGLIGCSKLEGDSFANRTELQTILAAHFATQTTQHWLDILEPADYWCADVFNYARLVNHAAYQTLQMEQTVERPNGASVKTLRCPIRIDGERIFSAKAAPVLGEANERLDKEVTNA</sequence>
<protein>
    <submittedName>
        <fullName evidence="2">L-carnitine dehydratase/bile acid-inducible protein F</fullName>
    </submittedName>
</protein>
<evidence type="ECO:0000256" key="1">
    <source>
        <dbReference type="ARBA" id="ARBA00022679"/>
    </source>
</evidence>
<keyword evidence="1" id="KW-0808">Transferase</keyword>
<dbReference type="RefSeq" id="WP_013041971.1">
    <property type="nucleotide sequence ID" value="NC_014008.1"/>
</dbReference>
<dbReference type="eggNOG" id="COG1804">
    <property type="taxonomic scope" value="Bacteria"/>
</dbReference>
<dbReference type="OrthoDB" id="9797653at2"/>
<dbReference type="InterPro" id="IPR050483">
    <property type="entry name" value="CoA-transferase_III_domain"/>
</dbReference>
<dbReference type="HOGENOM" id="CLU_033975_0_0_0"/>
<dbReference type="PANTHER" id="PTHR48207:SF4">
    <property type="entry name" value="BLL6097 PROTEIN"/>
    <property type="match status" value="1"/>
</dbReference>
<dbReference type="KEGG" id="caa:Caka_0218"/>
<dbReference type="Pfam" id="PF02515">
    <property type="entry name" value="CoA_transf_3"/>
    <property type="match status" value="1"/>
</dbReference>
<dbReference type="STRING" id="583355.Caka_0218"/>
<dbReference type="InterPro" id="IPR003673">
    <property type="entry name" value="CoA-Trfase_fam_III"/>
</dbReference>
<dbReference type="GO" id="GO:0008410">
    <property type="term" value="F:CoA-transferase activity"/>
    <property type="evidence" value="ECO:0007669"/>
    <property type="project" value="TreeGrafter"/>
</dbReference>
<reference evidence="2 3" key="1">
    <citation type="journal article" date="2010" name="Stand. Genomic Sci.">
        <title>Complete genome sequence of Coraliomargarita akajimensis type strain (04OKA010-24).</title>
        <authorList>
            <person name="Mavromatis K."/>
            <person name="Abt B."/>
            <person name="Brambilla E."/>
            <person name="Lapidus A."/>
            <person name="Copeland A."/>
            <person name="Deshpande S."/>
            <person name="Nolan M."/>
            <person name="Lucas S."/>
            <person name="Tice H."/>
            <person name="Cheng J.F."/>
            <person name="Han C."/>
            <person name="Detter J.C."/>
            <person name="Woyke T."/>
            <person name="Goodwin L."/>
            <person name="Pitluck S."/>
            <person name="Held B."/>
            <person name="Brettin T."/>
            <person name="Tapia R."/>
            <person name="Ivanova N."/>
            <person name="Mikhailova N."/>
            <person name="Pati A."/>
            <person name="Liolios K."/>
            <person name="Chen A."/>
            <person name="Palaniappan K."/>
            <person name="Land M."/>
            <person name="Hauser L."/>
            <person name="Chang Y.J."/>
            <person name="Jeffries C.D."/>
            <person name="Rohde M."/>
            <person name="Goker M."/>
            <person name="Bristow J."/>
            <person name="Eisen J.A."/>
            <person name="Markowitz V."/>
            <person name="Hugenholtz P."/>
            <person name="Klenk H.P."/>
            <person name="Kyrpides N.C."/>
        </authorList>
    </citation>
    <scope>NUCLEOTIDE SEQUENCE [LARGE SCALE GENOMIC DNA]</scope>
    <source>
        <strain evidence="3">DSM 45221 / IAM 15411 / JCM 23193 / KCTC 12865</strain>
    </source>
</reference>
<accession>D5ELS0</accession>
<dbReference type="Proteomes" id="UP000000925">
    <property type="component" value="Chromosome"/>
</dbReference>
<dbReference type="SUPFAM" id="SSF89796">
    <property type="entry name" value="CoA-transferase family III (CaiB/BaiF)"/>
    <property type="match status" value="1"/>
</dbReference>
<dbReference type="InterPro" id="IPR023606">
    <property type="entry name" value="CoA-Trfase_III_dom_1_sf"/>
</dbReference>
<dbReference type="AlphaFoldDB" id="D5ELS0"/>
<evidence type="ECO:0000313" key="3">
    <source>
        <dbReference type="Proteomes" id="UP000000925"/>
    </source>
</evidence>
<proteinExistence type="predicted"/>
<dbReference type="InterPro" id="IPR044855">
    <property type="entry name" value="CoA-Trfase_III_dom3_sf"/>
</dbReference>
<dbReference type="PANTHER" id="PTHR48207">
    <property type="entry name" value="SUCCINATE--HYDROXYMETHYLGLUTARATE COA-TRANSFERASE"/>
    <property type="match status" value="1"/>
</dbReference>
<evidence type="ECO:0000313" key="2">
    <source>
        <dbReference type="EMBL" id="ADE53245.1"/>
    </source>
</evidence>
<dbReference type="EMBL" id="CP001998">
    <property type="protein sequence ID" value="ADE53245.1"/>
    <property type="molecule type" value="Genomic_DNA"/>
</dbReference>
<dbReference type="Gene3D" id="3.40.50.10540">
    <property type="entry name" value="Crotonobetainyl-coa:carnitine coa-transferase, domain 1"/>
    <property type="match status" value="1"/>
</dbReference>